<evidence type="ECO:0000256" key="1">
    <source>
        <dbReference type="ARBA" id="ARBA00004479"/>
    </source>
</evidence>
<gene>
    <name evidence="8" type="ORF">DIABBA_LOCUS460</name>
</gene>
<dbReference type="OrthoDB" id="6285106at2759"/>
<evidence type="ECO:0000256" key="3">
    <source>
        <dbReference type="ARBA" id="ARBA00022729"/>
    </source>
</evidence>
<sequence>MNNRSDVKVNELLSQSHRRAATVKLSFNFPFYGHLIKNVTIATGGFLYTGDYVHSWLAATQYIAPLMANFDTSLSNESFIKYVDNGTAFTVEWEKVTLQDKPDDGEFTFQVTLFNNGDIVFVYKHIPLLVEQIQELHHPVKVGLSDAYIMDQTIFLVRRKTIYEYDRVHFNKTYIKNWTTIVLRALPTCLDATDCTTCLSRKLNFKCFWCPAMSKCSQGYDRHRQNWLTNKCDTNSFSNASVCSAVYQNENTAYVFDHSDSDKLSQSKMSLAHKMIGPNPPNEVGMSGVVAILFLVAMLSGLSFWVFYAYRNPHTFSGQILIRYRPSQWRWRRGEARYTAATIHM</sequence>
<evidence type="ECO:0000256" key="4">
    <source>
        <dbReference type="ARBA" id="ARBA00022989"/>
    </source>
</evidence>
<dbReference type="PANTHER" id="PTHR13055">
    <property type="entry name" value="TUMOR ENDOTHELIAL MARKER 7 RELATED"/>
    <property type="match status" value="1"/>
</dbReference>
<keyword evidence="3" id="KW-0732">Signal</keyword>
<evidence type="ECO:0000256" key="5">
    <source>
        <dbReference type="ARBA" id="ARBA00023136"/>
    </source>
</evidence>
<accession>A0A9N9X673</accession>
<evidence type="ECO:0008006" key="10">
    <source>
        <dbReference type="Google" id="ProtNLM"/>
    </source>
</evidence>
<dbReference type="GO" id="GO:0016020">
    <property type="term" value="C:membrane"/>
    <property type="evidence" value="ECO:0007669"/>
    <property type="project" value="UniProtKB-SubCell"/>
</dbReference>
<evidence type="ECO:0000256" key="6">
    <source>
        <dbReference type="ARBA" id="ARBA00023180"/>
    </source>
</evidence>
<evidence type="ECO:0000313" key="8">
    <source>
        <dbReference type="EMBL" id="CAG9826331.1"/>
    </source>
</evidence>
<evidence type="ECO:0000256" key="2">
    <source>
        <dbReference type="ARBA" id="ARBA00022692"/>
    </source>
</evidence>
<name>A0A9N9X673_DIABA</name>
<feature type="transmembrane region" description="Helical" evidence="7">
    <location>
        <begin position="284"/>
        <end position="310"/>
    </location>
</feature>
<proteinExistence type="predicted"/>
<reference evidence="8" key="1">
    <citation type="submission" date="2022-01" db="EMBL/GenBank/DDBJ databases">
        <authorList>
            <person name="King R."/>
        </authorList>
    </citation>
    <scope>NUCLEOTIDE SEQUENCE</scope>
</reference>
<protein>
    <recommendedName>
        <fullName evidence="10">PSI domain-containing protein</fullName>
    </recommendedName>
</protein>
<dbReference type="AlphaFoldDB" id="A0A9N9X673"/>
<dbReference type="Proteomes" id="UP001153709">
    <property type="component" value="Chromosome 1"/>
</dbReference>
<comment type="subcellular location">
    <subcellularLocation>
        <location evidence="1">Membrane</location>
        <topology evidence="1">Single-pass type I membrane protein</topology>
    </subcellularLocation>
</comment>
<keyword evidence="5 7" id="KW-0472">Membrane</keyword>
<keyword evidence="9" id="KW-1185">Reference proteome</keyword>
<keyword evidence="4 7" id="KW-1133">Transmembrane helix</keyword>
<evidence type="ECO:0000256" key="7">
    <source>
        <dbReference type="SAM" id="Phobius"/>
    </source>
</evidence>
<dbReference type="PANTHER" id="PTHR13055:SF12">
    <property type="entry name" value="LD40707P"/>
    <property type="match status" value="1"/>
</dbReference>
<dbReference type="InterPro" id="IPR002165">
    <property type="entry name" value="Plexin_repeat"/>
</dbReference>
<dbReference type="EMBL" id="OU898276">
    <property type="protein sequence ID" value="CAG9826331.1"/>
    <property type="molecule type" value="Genomic_DNA"/>
</dbReference>
<evidence type="ECO:0000313" key="9">
    <source>
        <dbReference type="Proteomes" id="UP001153709"/>
    </source>
</evidence>
<dbReference type="InterPro" id="IPR031152">
    <property type="entry name" value="PLXDC"/>
</dbReference>
<organism evidence="8 9">
    <name type="scientific">Diabrotica balteata</name>
    <name type="common">Banded cucumber beetle</name>
    <dbReference type="NCBI Taxonomy" id="107213"/>
    <lineage>
        <taxon>Eukaryota</taxon>
        <taxon>Metazoa</taxon>
        <taxon>Ecdysozoa</taxon>
        <taxon>Arthropoda</taxon>
        <taxon>Hexapoda</taxon>
        <taxon>Insecta</taxon>
        <taxon>Pterygota</taxon>
        <taxon>Neoptera</taxon>
        <taxon>Endopterygota</taxon>
        <taxon>Coleoptera</taxon>
        <taxon>Polyphaga</taxon>
        <taxon>Cucujiformia</taxon>
        <taxon>Chrysomeloidea</taxon>
        <taxon>Chrysomelidae</taxon>
        <taxon>Galerucinae</taxon>
        <taxon>Diabroticina</taxon>
        <taxon>Diabroticites</taxon>
        <taxon>Diabrotica</taxon>
    </lineage>
</organism>
<keyword evidence="2 7" id="KW-0812">Transmembrane</keyword>
<keyword evidence="6" id="KW-0325">Glycoprotein</keyword>
<dbReference type="Pfam" id="PF01437">
    <property type="entry name" value="PSI"/>
    <property type="match status" value="1"/>
</dbReference>